<evidence type="ECO:0000313" key="2">
    <source>
        <dbReference type="EMBL" id="JAP90287.1"/>
    </source>
</evidence>
<feature type="coiled-coil region" evidence="1">
    <location>
        <begin position="566"/>
        <end position="641"/>
    </location>
</feature>
<protein>
    <submittedName>
        <fullName evidence="2">Uncharacterized protein</fullName>
    </submittedName>
</protein>
<keyword evidence="1" id="KW-0175">Coiled coil</keyword>
<feature type="coiled-coil region" evidence="1">
    <location>
        <begin position="147"/>
        <end position="299"/>
    </location>
</feature>
<dbReference type="AlphaFoldDB" id="A0A146K0J8"/>
<name>A0A146K0J8_9EUKA</name>
<feature type="coiled-coil region" evidence="1">
    <location>
        <begin position="347"/>
        <end position="391"/>
    </location>
</feature>
<reference evidence="2" key="1">
    <citation type="submission" date="2015-07" db="EMBL/GenBank/DDBJ databases">
        <title>Adaptation to a free-living lifestyle via gene acquisitions in the diplomonad Trepomonas sp. PC1.</title>
        <authorList>
            <person name="Xu F."/>
            <person name="Jerlstrom-Hultqvist J."/>
            <person name="Kolisko M."/>
            <person name="Simpson A.G.B."/>
            <person name="Roger A.J."/>
            <person name="Svard S.G."/>
            <person name="Andersson J.O."/>
        </authorList>
    </citation>
    <scope>NUCLEOTIDE SEQUENCE</scope>
    <source>
        <strain evidence="2">PC1</strain>
    </source>
</reference>
<sequence length="809" mass="94764">FVQEVAPQLKPTQATVNSFLKQQAALTSILEKTFNQSFKASVKKDEFDILEEIFQQISMEDERDFALECIEGILDGDDEVCNDFYDMLQEIYKETKKKVVTQQIAKQPIKVEQAPKKLVHNNPVKPEKPRQTLPEKPKEQIKKIEPAKELKDTADQKRKEIPNSKEDVQFQFELQNISRSNIQSEQKDLLEQRILDLQNELRESKLQNATLKIENSEVCLVKSLNQKLTEQLEKAQFQLKQLQNAAQIKVQDVEQQLLTKTQKQLENAIDLQQSKQNQLSQLQREIQLLEKANQQFIAEKAGLSRDLTEVSLILQLECDKRKEFAVSKKLKENQLFKCVGELQKVFLKEQTDEVEVVQKLVQQIQQLNQQVEKLQLENHQLAQKYELAVQQQLLQQQKLSFEGQTALKAQFSCQACQTEAEKLSEVNCASVDELVQKFKQTKSDLVQTQNKVYKLQTDLKATQLIQQKPISDEYKQKLDQQMMQIVRTTRNQKEFLQQVKQILQKTNSAVQVTADHFEMHVNRIFDAEKAEIDQKQFELFFGLLKQKIQSESSLKNQFQKENSEKFMQKERKYQEMLKEAAQISENLNKVNSDSNQSEKQTEIENELIQKAALVPGLQFDKQLLKEQNEALSLKCEALQGKIDEFATKTQNLQVFEQFLDKICKNLENVPLFFNFKLEKVKLSEFKQQKEMLQEIAAAIEQNQSQDFILKEYIQLKEIIFILQEKFLKEVYLRIKSQYFQATQKELQLSFDEVNVLVRMEKVKFDKFAEFIQLIIKQIDEQKFEAMWSEKLNKIMSLKATQSGEVEQWM</sequence>
<dbReference type="EMBL" id="GDID01006319">
    <property type="protein sequence ID" value="JAP90287.1"/>
    <property type="molecule type" value="Transcribed_RNA"/>
</dbReference>
<feature type="non-terminal residue" evidence="2">
    <location>
        <position position="1"/>
    </location>
</feature>
<evidence type="ECO:0000256" key="1">
    <source>
        <dbReference type="SAM" id="Coils"/>
    </source>
</evidence>
<gene>
    <name evidence="2" type="ORF">TPC1_30218</name>
</gene>
<organism evidence="2">
    <name type="scientific">Trepomonas sp. PC1</name>
    <dbReference type="NCBI Taxonomy" id="1076344"/>
    <lineage>
        <taxon>Eukaryota</taxon>
        <taxon>Metamonada</taxon>
        <taxon>Diplomonadida</taxon>
        <taxon>Hexamitidae</taxon>
        <taxon>Hexamitinae</taxon>
        <taxon>Trepomonas</taxon>
    </lineage>
</organism>
<accession>A0A146K0J8</accession>
<proteinExistence type="predicted"/>